<dbReference type="Pfam" id="PF01230">
    <property type="entry name" value="HIT"/>
    <property type="match status" value="1"/>
</dbReference>
<dbReference type="InterPro" id="IPR011146">
    <property type="entry name" value="HIT-like"/>
</dbReference>
<dbReference type="InterPro" id="IPR036265">
    <property type="entry name" value="HIT-like_sf"/>
</dbReference>
<dbReference type="GO" id="GO:0032259">
    <property type="term" value="P:methylation"/>
    <property type="evidence" value="ECO:0007669"/>
    <property type="project" value="UniProtKB-KW"/>
</dbReference>
<dbReference type="PANTHER" id="PTHR23089">
    <property type="entry name" value="HISTIDINE TRIAD HIT PROTEIN"/>
    <property type="match status" value="1"/>
</dbReference>
<dbReference type="InterPro" id="IPR001310">
    <property type="entry name" value="Histidine_triad_HIT"/>
</dbReference>
<evidence type="ECO:0000259" key="2">
    <source>
        <dbReference type="PROSITE" id="PS51084"/>
    </source>
</evidence>
<dbReference type="SUPFAM" id="SSF54197">
    <property type="entry name" value="HIT-like"/>
    <property type="match status" value="1"/>
</dbReference>
<proteinExistence type="predicted"/>
<dbReference type="RefSeq" id="WP_382348642.1">
    <property type="nucleotide sequence ID" value="NZ_JBHSMC010000003.1"/>
</dbReference>
<organism evidence="3 4">
    <name type="scientific">Lederbergia graminis</name>
    <dbReference type="NCBI Taxonomy" id="735518"/>
    <lineage>
        <taxon>Bacteria</taxon>
        <taxon>Bacillati</taxon>
        <taxon>Bacillota</taxon>
        <taxon>Bacilli</taxon>
        <taxon>Bacillales</taxon>
        <taxon>Bacillaceae</taxon>
        <taxon>Lederbergia</taxon>
    </lineage>
</organism>
<reference evidence="4" key="1">
    <citation type="journal article" date="2019" name="Int. J. Syst. Evol. Microbiol.">
        <title>The Global Catalogue of Microorganisms (GCM) 10K type strain sequencing project: providing services to taxonomists for standard genome sequencing and annotation.</title>
        <authorList>
            <consortium name="The Broad Institute Genomics Platform"/>
            <consortium name="The Broad Institute Genome Sequencing Center for Infectious Disease"/>
            <person name="Wu L."/>
            <person name="Ma J."/>
        </authorList>
    </citation>
    <scope>NUCLEOTIDE SEQUENCE [LARGE SCALE GENOMIC DNA]</scope>
    <source>
        <strain evidence="4">CGMCC 1.12237</strain>
    </source>
</reference>
<dbReference type="Gene3D" id="3.30.428.10">
    <property type="entry name" value="HIT-like"/>
    <property type="match status" value="1"/>
</dbReference>
<keyword evidence="3" id="KW-0489">Methyltransferase</keyword>
<evidence type="ECO:0000256" key="1">
    <source>
        <dbReference type="PROSITE-ProRule" id="PRU00464"/>
    </source>
</evidence>
<keyword evidence="3" id="KW-0808">Transferase</keyword>
<evidence type="ECO:0000313" key="3">
    <source>
        <dbReference type="EMBL" id="MFC5464175.1"/>
    </source>
</evidence>
<comment type="caution">
    <text evidence="3">The sequence shown here is derived from an EMBL/GenBank/DDBJ whole genome shotgun (WGS) entry which is preliminary data.</text>
</comment>
<dbReference type="Proteomes" id="UP001596147">
    <property type="component" value="Unassembled WGS sequence"/>
</dbReference>
<feature type="domain" description="HIT" evidence="2">
    <location>
        <begin position="9"/>
        <end position="114"/>
    </location>
</feature>
<gene>
    <name evidence="3" type="ORF">ACFPM4_05315</name>
</gene>
<sequence length="114" mass="13407">MATNEYHDFYCDEVLNGRTSVNVVLETENVLAFHHTRPYWEEHIVVIPKKHIESIITVQEEENVIMQEIFSVIQVVATEMNEKFGACTVSMNVGEYQTTKHMHWHVIYGKRIRD</sequence>
<name>A0ABW0LEP0_9BACI</name>
<dbReference type="EC" id="2.1.1.-" evidence="3"/>
<keyword evidence="4" id="KW-1185">Reference proteome</keyword>
<feature type="short sequence motif" description="Histidine triad motif" evidence="1">
    <location>
        <begin position="101"/>
        <end position="105"/>
    </location>
</feature>
<protein>
    <submittedName>
        <fullName evidence="3">HIT family protein</fullName>
        <ecNumber evidence="3">2.1.1.-</ecNumber>
    </submittedName>
</protein>
<dbReference type="EMBL" id="JBHSMC010000003">
    <property type="protein sequence ID" value="MFC5464175.1"/>
    <property type="molecule type" value="Genomic_DNA"/>
</dbReference>
<accession>A0ABW0LEP0</accession>
<evidence type="ECO:0000313" key="4">
    <source>
        <dbReference type="Proteomes" id="UP001596147"/>
    </source>
</evidence>
<dbReference type="PROSITE" id="PS51084">
    <property type="entry name" value="HIT_2"/>
    <property type="match status" value="1"/>
</dbReference>
<dbReference type="GO" id="GO:0008168">
    <property type="term" value="F:methyltransferase activity"/>
    <property type="evidence" value="ECO:0007669"/>
    <property type="project" value="UniProtKB-KW"/>
</dbReference>